<dbReference type="Pfam" id="PF00528">
    <property type="entry name" value="BPD_transp_1"/>
    <property type="match status" value="1"/>
</dbReference>
<evidence type="ECO:0000256" key="6">
    <source>
        <dbReference type="ARBA" id="ARBA00022970"/>
    </source>
</evidence>
<evidence type="ECO:0000256" key="5">
    <source>
        <dbReference type="ARBA" id="ARBA00022692"/>
    </source>
</evidence>
<dbReference type="SUPFAM" id="SSF161098">
    <property type="entry name" value="MetI-like"/>
    <property type="match status" value="1"/>
</dbReference>
<dbReference type="GO" id="GO:0022857">
    <property type="term" value="F:transmembrane transporter activity"/>
    <property type="evidence" value="ECO:0007669"/>
    <property type="project" value="InterPro"/>
</dbReference>
<dbReference type="FunFam" id="1.10.3720.10:FF:000033">
    <property type="entry name" value="Polar amino acid ABC transporter permease"/>
    <property type="match status" value="1"/>
</dbReference>
<comment type="subcellular location">
    <subcellularLocation>
        <location evidence="1 9">Cell membrane</location>
        <topology evidence="1 9">Multi-pass membrane protein</topology>
    </subcellularLocation>
</comment>
<dbReference type="STRING" id="1300222.I532_09922"/>
<protein>
    <submittedName>
        <fullName evidence="11">Amino acid ABC transporter membrane protein</fullName>
    </submittedName>
</protein>
<reference evidence="11 12" key="1">
    <citation type="submission" date="2013-03" db="EMBL/GenBank/DDBJ databases">
        <title>Assembly of a new bacterial strain Brevibacillus borstelensis AK1.</title>
        <authorList>
            <person name="Rajan I."/>
            <person name="PoliReddy D."/>
            <person name="Sugumar T."/>
            <person name="Rathinam K."/>
            <person name="Alqarawi S."/>
            <person name="Khalil A.B."/>
            <person name="Sivakumar N."/>
        </authorList>
    </citation>
    <scope>NUCLEOTIDE SEQUENCE [LARGE SCALE GENOMIC DNA]</scope>
    <source>
        <strain evidence="11 12">AK1</strain>
    </source>
</reference>
<evidence type="ECO:0000256" key="2">
    <source>
        <dbReference type="ARBA" id="ARBA00010072"/>
    </source>
</evidence>
<evidence type="ECO:0000313" key="12">
    <source>
        <dbReference type="Proteomes" id="UP000012081"/>
    </source>
</evidence>
<evidence type="ECO:0000313" key="11">
    <source>
        <dbReference type="EMBL" id="EMT53086.1"/>
    </source>
</evidence>
<comment type="similarity">
    <text evidence="2">Belongs to the binding-protein-dependent transport system permease family. HisMQ subfamily.</text>
</comment>
<proteinExistence type="inferred from homology"/>
<comment type="caution">
    <text evidence="11">The sequence shown here is derived from an EMBL/GenBank/DDBJ whole genome shotgun (WGS) entry which is preliminary data.</text>
</comment>
<dbReference type="RefSeq" id="WP_003387961.1">
    <property type="nucleotide sequence ID" value="NZ_APBN01000003.1"/>
</dbReference>
<feature type="transmembrane region" description="Helical" evidence="9">
    <location>
        <begin position="52"/>
        <end position="77"/>
    </location>
</feature>
<dbReference type="GO" id="GO:0006865">
    <property type="term" value="P:amino acid transport"/>
    <property type="evidence" value="ECO:0007669"/>
    <property type="project" value="UniProtKB-KW"/>
</dbReference>
<dbReference type="PANTHER" id="PTHR30614:SF20">
    <property type="entry name" value="GLUTAMINE TRANSPORT SYSTEM PERMEASE PROTEIN GLNP"/>
    <property type="match status" value="1"/>
</dbReference>
<keyword evidence="7 9" id="KW-1133">Transmembrane helix</keyword>
<dbReference type="InterPro" id="IPR043429">
    <property type="entry name" value="ArtM/GltK/GlnP/TcyL/YhdX-like"/>
</dbReference>
<keyword evidence="5 9" id="KW-0812">Transmembrane</keyword>
<keyword evidence="6" id="KW-0029">Amino-acid transport</keyword>
<dbReference type="PATRIC" id="fig|1300222.3.peg.2047"/>
<dbReference type="EMBL" id="APBN01000003">
    <property type="protein sequence ID" value="EMT53086.1"/>
    <property type="molecule type" value="Genomic_DNA"/>
</dbReference>
<feature type="transmembrane region" description="Helical" evidence="9">
    <location>
        <begin position="89"/>
        <end position="108"/>
    </location>
</feature>
<dbReference type="CDD" id="cd06261">
    <property type="entry name" value="TM_PBP2"/>
    <property type="match status" value="1"/>
</dbReference>
<name>M8E1F0_9BACL</name>
<dbReference type="Gene3D" id="1.10.3720.10">
    <property type="entry name" value="MetI-like"/>
    <property type="match status" value="1"/>
</dbReference>
<dbReference type="InterPro" id="IPR035906">
    <property type="entry name" value="MetI-like_sf"/>
</dbReference>
<evidence type="ECO:0000256" key="8">
    <source>
        <dbReference type="ARBA" id="ARBA00023136"/>
    </source>
</evidence>
<evidence type="ECO:0000256" key="7">
    <source>
        <dbReference type="ARBA" id="ARBA00022989"/>
    </source>
</evidence>
<accession>M8E1F0</accession>
<dbReference type="Proteomes" id="UP000012081">
    <property type="component" value="Unassembled WGS sequence"/>
</dbReference>
<evidence type="ECO:0000256" key="1">
    <source>
        <dbReference type="ARBA" id="ARBA00004651"/>
    </source>
</evidence>
<dbReference type="NCBIfam" id="TIGR01726">
    <property type="entry name" value="HEQRo_perm_3TM"/>
    <property type="match status" value="1"/>
</dbReference>
<feature type="transmembrane region" description="Helical" evidence="9">
    <location>
        <begin position="189"/>
        <end position="211"/>
    </location>
</feature>
<dbReference type="GO" id="GO:0043190">
    <property type="term" value="C:ATP-binding cassette (ABC) transporter complex"/>
    <property type="evidence" value="ECO:0007669"/>
    <property type="project" value="InterPro"/>
</dbReference>
<keyword evidence="8 9" id="KW-0472">Membrane</keyword>
<feature type="transmembrane region" description="Helical" evidence="9">
    <location>
        <begin position="20"/>
        <end position="45"/>
    </location>
</feature>
<dbReference type="InterPro" id="IPR010065">
    <property type="entry name" value="AA_ABC_transptr_permease_3TM"/>
</dbReference>
<evidence type="ECO:0000256" key="9">
    <source>
        <dbReference type="RuleBase" id="RU363032"/>
    </source>
</evidence>
<evidence type="ECO:0000256" key="3">
    <source>
        <dbReference type="ARBA" id="ARBA00022448"/>
    </source>
</evidence>
<dbReference type="InterPro" id="IPR000515">
    <property type="entry name" value="MetI-like"/>
</dbReference>
<dbReference type="GeneID" id="89501099"/>
<dbReference type="PROSITE" id="PS50928">
    <property type="entry name" value="ABC_TM1"/>
    <property type="match status" value="1"/>
</dbReference>
<organism evidence="11 12">
    <name type="scientific">Brevibacillus borstelensis AK1</name>
    <dbReference type="NCBI Taxonomy" id="1300222"/>
    <lineage>
        <taxon>Bacteria</taxon>
        <taxon>Bacillati</taxon>
        <taxon>Bacillota</taxon>
        <taxon>Bacilli</taxon>
        <taxon>Bacillales</taxon>
        <taxon>Paenibacillaceae</taxon>
        <taxon>Brevibacillus</taxon>
    </lineage>
</organism>
<feature type="domain" description="ABC transmembrane type-1" evidence="10">
    <location>
        <begin position="21"/>
        <end position="208"/>
    </location>
</feature>
<dbReference type="AlphaFoldDB" id="M8E1F0"/>
<dbReference type="PANTHER" id="PTHR30614">
    <property type="entry name" value="MEMBRANE COMPONENT OF AMINO ACID ABC TRANSPORTER"/>
    <property type="match status" value="1"/>
</dbReference>
<keyword evidence="3 9" id="KW-0813">Transport</keyword>
<sequence>MNYQMDWSVITDNFDIFMEGLLVTLKISALSLAISIPIGIIAGLCRISRNRVLSFLAASYVEVIRGIPLLVLLLWIFFVLGKFMKLGSFWSAVIGLAVFSGAFVAEIVRAGIQSVPRGQMEAARSSGMNYFQAMKLIILPQALRKVLPPLASQFIILIKDSSLASVIAVVDLSLVGHNLVATTFRVLEVWTFIAAVYFVITFSLSQIIRYFERKYRVLE</sequence>
<keyword evidence="12" id="KW-1185">Reference proteome</keyword>
<gene>
    <name evidence="11" type="ORF">I532_09922</name>
</gene>
<evidence type="ECO:0000256" key="4">
    <source>
        <dbReference type="ARBA" id="ARBA00022475"/>
    </source>
</evidence>
<evidence type="ECO:0000259" key="10">
    <source>
        <dbReference type="PROSITE" id="PS50928"/>
    </source>
</evidence>
<keyword evidence="4" id="KW-1003">Cell membrane</keyword>